<dbReference type="PANTHER" id="PTHR43265">
    <property type="entry name" value="ESTERASE ESTD"/>
    <property type="match status" value="1"/>
</dbReference>
<dbReference type="PANTHER" id="PTHR43265:SF1">
    <property type="entry name" value="ESTERASE ESTD"/>
    <property type="match status" value="1"/>
</dbReference>
<reference evidence="2 3" key="1">
    <citation type="journal article" date="2024" name="Int. J. Mol. Sci.">
        <title>Exploration of Alicyclobacillus spp. Genome in Search of Antibiotic Resistance.</title>
        <authorList>
            <person name="Bucka-Kolendo J."/>
            <person name="Kiousi D.E."/>
            <person name="Dekowska A."/>
            <person name="Mikolajczuk-Szczyrba A."/>
            <person name="Karadedos D.M."/>
            <person name="Michael P."/>
            <person name="Galanis A."/>
            <person name="Sokolowska B."/>
        </authorList>
    </citation>
    <scope>NUCLEOTIDE SEQUENCE [LARGE SCALE GENOMIC DNA]</scope>
    <source>
        <strain evidence="2 3">KKP 3000</strain>
    </source>
</reference>
<feature type="domain" description="Serine aminopeptidase S33" evidence="1">
    <location>
        <begin position="36"/>
        <end position="147"/>
    </location>
</feature>
<proteinExistence type="predicted"/>
<dbReference type="RefSeq" id="WP_275475842.1">
    <property type="nucleotide sequence ID" value="NZ_CP162940.1"/>
</dbReference>
<accession>A0ABV5A9R1</accession>
<evidence type="ECO:0000313" key="2">
    <source>
        <dbReference type="EMBL" id="MFB5189022.1"/>
    </source>
</evidence>
<keyword evidence="3" id="KW-1185">Reference proteome</keyword>
<comment type="caution">
    <text evidence="2">The sequence shown here is derived from an EMBL/GenBank/DDBJ whole genome shotgun (WGS) entry which is preliminary data.</text>
</comment>
<dbReference type="Gene3D" id="3.40.50.1820">
    <property type="entry name" value="alpha/beta hydrolase"/>
    <property type="match status" value="1"/>
</dbReference>
<protein>
    <submittedName>
        <fullName evidence="2">Alpha/beta hydrolase</fullName>
    </submittedName>
</protein>
<dbReference type="EMBL" id="JBDXSU010000001">
    <property type="protein sequence ID" value="MFB5189022.1"/>
    <property type="molecule type" value="Genomic_DNA"/>
</dbReference>
<dbReference type="Pfam" id="PF12146">
    <property type="entry name" value="Hydrolase_4"/>
    <property type="match status" value="1"/>
</dbReference>
<dbReference type="InterPro" id="IPR022742">
    <property type="entry name" value="Hydrolase_4"/>
</dbReference>
<gene>
    <name evidence="2" type="ORF">KKP3000_001461</name>
</gene>
<sequence>MEVFHQLQFAGSTLAMTLHRPVEEPSAVQEFARKCPVVVICHGFVGNRIGVNRLFVTTSRLLEQAGFLVVRFDYAGCGESTGDYGALGLSSMIEQTHCVLDYVYSLDGVDTEELTLLGHSLGGAVAVLTANSDPRVKNLILWSAVAHPFEEITAITGSDVQNDCYRLGTTCYLGYDLTPSYFDSLLAHDPLEAAKHFTGRTLVVHGTSDEEIPVSNCSRYLDAFGSNSRTCRVEVLREADHTYSTGCSSEDLRRLTLDWLNAVRHPQERHTTR</sequence>
<evidence type="ECO:0000313" key="3">
    <source>
        <dbReference type="Proteomes" id="UP001579974"/>
    </source>
</evidence>
<dbReference type="Proteomes" id="UP001579974">
    <property type="component" value="Unassembled WGS sequence"/>
</dbReference>
<keyword evidence="2" id="KW-0378">Hydrolase</keyword>
<dbReference type="SUPFAM" id="SSF53474">
    <property type="entry name" value="alpha/beta-Hydrolases"/>
    <property type="match status" value="1"/>
</dbReference>
<name>A0ABV5A9R1_9BACL</name>
<dbReference type="InterPro" id="IPR053145">
    <property type="entry name" value="AB_hydrolase_Est10"/>
</dbReference>
<dbReference type="GO" id="GO:0016787">
    <property type="term" value="F:hydrolase activity"/>
    <property type="evidence" value="ECO:0007669"/>
    <property type="project" value="UniProtKB-KW"/>
</dbReference>
<organism evidence="2 3">
    <name type="scientific">Alicyclobacillus fastidiosus</name>
    <dbReference type="NCBI Taxonomy" id="392011"/>
    <lineage>
        <taxon>Bacteria</taxon>
        <taxon>Bacillati</taxon>
        <taxon>Bacillota</taxon>
        <taxon>Bacilli</taxon>
        <taxon>Bacillales</taxon>
        <taxon>Alicyclobacillaceae</taxon>
        <taxon>Alicyclobacillus</taxon>
    </lineage>
</organism>
<dbReference type="InterPro" id="IPR029058">
    <property type="entry name" value="AB_hydrolase_fold"/>
</dbReference>
<evidence type="ECO:0000259" key="1">
    <source>
        <dbReference type="Pfam" id="PF12146"/>
    </source>
</evidence>